<dbReference type="Proteomes" id="UP001328107">
    <property type="component" value="Unassembled WGS sequence"/>
</dbReference>
<gene>
    <name evidence="1" type="ORF">PMAYCL1PPCAC_22648</name>
</gene>
<reference evidence="2" key="1">
    <citation type="submission" date="2022-10" db="EMBL/GenBank/DDBJ databases">
        <title>Genome assembly of Pristionchus species.</title>
        <authorList>
            <person name="Yoshida K."/>
            <person name="Sommer R.J."/>
        </authorList>
    </citation>
    <scope>NUCLEOTIDE SEQUENCE [LARGE SCALE GENOMIC DNA]</scope>
    <source>
        <strain evidence="2">RS5460</strain>
    </source>
</reference>
<protein>
    <submittedName>
        <fullName evidence="1">Uncharacterized protein</fullName>
    </submittedName>
</protein>
<name>A0AAN5I504_9BILA</name>
<keyword evidence="2" id="KW-1185">Reference proteome</keyword>
<evidence type="ECO:0000313" key="1">
    <source>
        <dbReference type="EMBL" id="GMR52453.1"/>
    </source>
</evidence>
<feature type="non-terminal residue" evidence="1">
    <location>
        <position position="81"/>
    </location>
</feature>
<evidence type="ECO:0000313" key="2">
    <source>
        <dbReference type="Proteomes" id="UP001328107"/>
    </source>
</evidence>
<dbReference type="AlphaFoldDB" id="A0AAN5I504"/>
<feature type="non-terminal residue" evidence="1">
    <location>
        <position position="1"/>
    </location>
</feature>
<proteinExistence type="predicted"/>
<comment type="caution">
    <text evidence="1">The sequence shown here is derived from an EMBL/GenBank/DDBJ whole genome shotgun (WGS) entry which is preliminary data.</text>
</comment>
<dbReference type="EMBL" id="BTRK01000005">
    <property type="protein sequence ID" value="GMR52453.1"/>
    <property type="molecule type" value="Genomic_DNA"/>
</dbReference>
<organism evidence="1 2">
    <name type="scientific">Pristionchus mayeri</name>
    <dbReference type="NCBI Taxonomy" id="1317129"/>
    <lineage>
        <taxon>Eukaryota</taxon>
        <taxon>Metazoa</taxon>
        <taxon>Ecdysozoa</taxon>
        <taxon>Nematoda</taxon>
        <taxon>Chromadorea</taxon>
        <taxon>Rhabditida</taxon>
        <taxon>Rhabditina</taxon>
        <taxon>Diplogasteromorpha</taxon>
        <taxon>Diplogasteroidea</taxon>
        <taxon>Neodiplogasteridae</taxon>
        <taxon>Pristionchus</taxon>
    </lineage>
</organism>
<sequence>ATIPLLCRPLARDARLGLPLLDPRGADDLAFVHGLGRLGAFHRRDLVFGASFADDLGRLGDLLRRDRPLVKRHPPIRHPPP</sequence>
<accession>A0AAN5I504</accession>